<evidence type="ECO:0000313" key="2">
    <source>
        <dbReference type="EMBL" id="PLW78846.1"/>
    </source>
</evidence>
<evidence type="ECO:0000313" key="3">
    <source>
        <dbReference type="Proteomes" id="UP000234881"/>
    </source>
</evidence>
<gene>
    <name evidence="2" type="ORF">C0081_00975</name>
</gene>
<dbReference type="InterPro" id="IPR019704">
    <property type="entry name" value="Flagellar_assmbl_FliX_class2"/>
</dbReference>
<comment type="caution">
    <text evidence="2">The sequence shown here is derived from an EMBL/GenBank/DDBJ whole genome shotgun (WGS) entry which is preliminary data.</text>
</comment>
<sequence length="167" mass="18131">MFRQTACQSRISWMRRAILRDGIMRILGGNGANQIGKASGGKRAQSTSSSFSVPQETGGAKQTSGTMQSSALHDVSSLLALQGVDDALHGRRKKAVRRGNKMLDLLEEVRMGLLAGTLPRSVLTQLERLVTEQEKSGDARIDELLSEIGLRAQVEIAKLDQNRKAMG</sequence>
<dbReference type="AlphaFoldDB" id="A0A2N5XWF2"/>
<feature type="region of interest" description="Disordered" evidence="1">
    <location>
        <begin position="35"/>
        <end position="68"/>
    </location>
</feature>
<dbReference type="GO" id="GO:0044781">
    <property type="term" value="P:bacterial-type flagellum organization"/>
    <property type="evidence" value="ECO:0007669"/>
    <property type="project" value="InterPro"/>
</dbReference>
<proteinExistence type="predicted"/>
<reference evidence="2 3" key="1">
    <citation type="submission" date="2018-01" db="EMBL/GenBank/DDBJ databases">
        <title>The draft genome sequence of Cohaesibacter sp. H1304.</title>
        <authorList>
            <person name="Wang N.-N."/>
            <person name="Du Z.-J."/>
        </authorList>
    </citation>
    <scope>NUCLEOTIDE SEQUENCE [LARGE SCALE GENOMIC DNA]</scope>
    <source>
        <strain evidence="2 3">H1304</strain>
    </source>
</reference>
<accession>A0A2N5XWF2</accession>
<dbReference type="EMBL" id="PKUQ01000001">
    <property type="protein sequence ID" value="PLW78846.1"/>
    <property type="molecule type" value="Genomic_DNA"/>
</dbReference>
<feature type="compositionally biased region" description="Polar residues" evidence="1">
    <location>
        <begin position="44"/>
        <end position="68"/>
    </location>
</feature>
<name>A0A2N5XWF2_9HYPH</name>
<dbReference type="Pfam" id="PF10768">
    <property type="entry name" value="FliX"/>
    <property type="match status" value="1"/>
</dbReference>
<keyword evidence="3" id="KW-1185">Reference proteome</keyword>
<organism evidence="2 3">
    <name type="scientific">Cohaesibacter celericrescens</name>
    <dbReference type="NCBI Taxonomy" id="2067669"/>
    <lineage>
        <taxon>Bacteria</taxon>
        <taxon>Pseudomonadati</taxon>
        <taxon>Pseudomonadota</taxon>
        <taxon>Alphaproteobacteria</taxon>
        <taxon>Hyphomicrobiales</taxon>
        <taxon>Cohaesibacteraceae</taxon>
    </lineage>
</organism>
<evidence type="ECO:0008006" key="4">
    <source>
        <dbReference type="Google" id="ProtNLM"/>
    </source>
</evidence>
<dbReference type="OrthoDB" id="8005693at2"/>
<dbReference type="Proteomes" id="UP000234881">
    <property type="component" value="Unassembled WGS sequence"/>
</dbReference>
<protein>
    <recommendedName>
        <fullName evidence="4">Flagellar assembly protein FliX</fullName>
    </recommendedName>
</protein>
<evidence type="ECO:0000256" key="1">
    <source>
        <dbReference type="SAM" id="MobiDB-lite"/>
    </source>
</evidence>